<organism evidence="2 3">
    <name type="scientific">Flavisphingopyxis soli</name>
    <dbReference type="NCBI Taxonomy" id="2601267"/>
    <lineage>
        <taxon>Bacteria</taxon>
        <taxon>Pseudomonadati</taxon>
        <taxon>Pseudomonadota</taxon>
        <taxon>Alphaproteobacteria</taxon>
        <taxon>Sphingomonadales</taxon>
        <taxon>Sphingopyxidaceae</taxon>
        <taxon>Flavisphingopyxis</taxon>
    </lineage>
</organism>
<dbReference type="PANTHER" id="PTHR37946:SF1">
    <property type="entry name" value="SLL1969 PROTEIN"/>
    <property type="match status" value="1"/>
</dbReference>
<protein>
    <submittedName>
        <fullName evidence="2">Alpha/beta hydrolase</fullName>
    </submittedName>
</protein>
<evidence type="ECO:0000313" key="3">
    <source>
        <dbReference type="Proteomes" id="UP000321129"/>
    </source>
</evidence>
<dbReference type="EMBL" id="VOPY01000001">
    <property type="protein sequence ID" value="TXC74402.1"/>
    <property type="molecule type" value="Genomic_DNA"/>
</dbReference>
<feature type="domain" description="AB hydrolase-1" evidence="1">
    <location>
        <begin position="18"/>
        <end position="155"/>
    </location>
</feature>
<dbReference type="SUPFAM" id="SSF53474">
    <property type="entry name" value="alpha/beta-Hydrolases"/>
    <property type="match status" value="1"/>
</dbReference>
<sequence length="198" mass="21860">MHVMIVPGFMVADNRLRLLRMALNAAGFRAHRWKHGRNMGATADVIERIDARIDHLIAKSGGPIALVGWSLGGIYAREYAKRFPAKVSRVVTMGSPFSGNPRANNVWRIYELIARHPVDAPPIEMHPAAKPPVPTIALWSPRDGLISPESARGTPDERDREIELSCPHMGFICAPEAIEAIKRALVENVPLRDESPSP</sequence>
<keyword evidence="2" id="KW-0378">Hydrolase</keyword>
<reference evidence="2 3" key="1">
    <citation type="submission" date="2019-08" db="EMBL/GenBank/DDBJ databases">
        <title>Sphingorhabdus soil sp. nov., isolated from arctic soil.</title>
        <authorList>
            <person name="Liu Y."/>
        </authorList>
    </citation>
    <scope>NUCLEOTIDE SEQUENCE [LARGE SCALE GENOMIC DNA]</scope>
    <source>
        <strain evidence="2 3">D-2Q-5-6</strain>
    </source>
</reference>
<comment type="caution">
    <text evidence="2">The sequence shown here is derived from an EMBL/GenBank/DDBJ whole genome shotgun (WGS) entry which is preliminary data.</text>
</comment>
<dbReference type="Proteomes" id="UP000321129">
    <property type="component" value="Unassembled WGS sequence"/>
</dbReference>
<dbReference type="Gene3D" id="3.40.50.1820">
    <property type="entry name" value="alpha/beta hydrolase"/>
    <property type="match status" value="1"/>
</dbReference>
<gene>
    <name evidence="2" type="ORF">FSZ31_02135</name>
</gene>
<keyword evidence="3" id="KW-1185">Reference proteome</keyword>
<name>A0A5C6UMB0_9SPHN</name>
<evidence type="ECO:0000259" key="1">
    <source>
        <dbReference type="Pfam" id="PF12697"/>
    </source>
</evidence>
<dbReference type="AlphaFoldDB" id="A0A5C6UMB0"/>
<dbReference type="GO" id="GO:0016787">
    <property type="term" value="F:hydrolase activity"/>
    <property type="evidence" value="ECO:0007669"/>
    <property type="project" value="UniProtKB-KW"/>
</dbReference>
<dbReference type="InterPro" id="IPR029058">
    <property type="entry name" value="AB_hydrolase_fold"/>
</dbReference>
<dbReference type="OrthoDB" id="7389193at2"/>
<evidence type="ECO:0000313" key="2">
    <source>
        <dbReference type="EMBL" id="TXC74402.1"/>
    </source>
</evidence>
<proteinExistence type="predicted"/>
<dbReference type="Pfam" id="PF12697">
    <property type="entry name" value="Abhydrolase_6"/>
    <property type="match status" value="1"/>
</dbReference>
<dbReference type="InterPro" id="IPR000073">
    <property type="entry name" value="AB_hydrolase_1"/>
</dbReference>
<accession>A0A5C6UMB0</accession>
<dbReference type="PANTHER" id="PTHR37946">
    <property type="entry name" value="SLL1969 PROTEIN"/>
    <property type="match status" value="1"/>
</dbReference>